<dbReference type="NCBIfam" id="TIGR00711">
    <property type="entry name" value="efflux_EmrB"/>
    <property type="match status" value="1"/>
</dbReference>
<dbReference type="EMBL" id="JAAMFK010000008">
    <property type="protein sequence ID" value="MBS9339115.1"/>
    <property type="molecule type" value="Genomic_DNA"/>
</dbReference>
<feature type="transmembrane region" description="Helical" evidence="7">
    <location>
        <begin position="56"/>
        <end position="74"/>
    </location>
</feature>
<dbReference type="SUPFAM" id="SSF103473">
    <property type="entry name" value="MFS general substrate transporter"/>
    <property type="match status" value="1"/>
</dbReference>
<feature type="domain" description="Major facilitator superfamily (MFS) profile" evidence="8">
    <location>
        <begin position="16"/>
        <end position="470"/>
    </location>
</feature>
<dbReference type="RefSeq" id="WP_213809397.1">
    <property type="nucleotide sequence ID" value="NZ_JAAMFK010000008.1"/>
</dbReference>
<evidence type="ECO:0000256" key="1">
    <source>
        <dbReference type="ARBA" id="ARBA00004651"/>
    </source>
</evidence>
<proteinExistence type="predicted"/>
<evidence type="ECO:0000313" key="10">
    <source>
        <dbReference type="Proteomes" id="UP001519504"/>
    </source>
</evidence>
<keyword evidence="6 7" id="KW-0472">Membrane</keyword>
<name>A0ABS5R0Z9_9LACO</name>
<comment type="caution">
    <text evidence="9">The sequence shown here is derived from an EMBL/GenBank/DDBJ whole genome shotgun (WGS) entry which is preliminary data.</text>
</comment>
<feature type="transmembrane region" description="Helical" evidence="7">
    <location>
        <begin position="140"/>
        <end position="163"/>
    </location>
</feature>
<keyword evidence="3" id="KW-1003">Cell membrane</keyword>
<keyword evidence="5 7" id="KW-1133">Transmembrane helix</keyword>
<dbReference type="InterPro" id="IPR020846">
    <property type="entry name" value="MFS_dom"/>
</dbReference>
<keyword evidence="4 7" id="KW-0812">Transmembrane</keyword>
<feature type="transmembrane region" description="Helical" evidence="7">
    <location>
        <begin position="269"/>
        <end position="294"/>
    </location>
</feature>
<evidence type="ECO:0000259" key="8">
    <source>
        <dbReference type="PROSITE" id="PS50850"/>
    </source>
</evidence>
<dbReference type="Gene3D" id="1.20.1250.20">
    <property type="entry name" value="MFS general substrate transporter like domains"/>
    <property type="match status" value="1"/>
</dbReference>
<gene>
    <name evidence="9" type="ORF">G6R29_05710</name>
</gene>
<feature type="transmembrane region" description="Helical" evidence="7">
    <location>
        <begin position="81"/>
        <end position="101"/>
    </location>
</feature>
<evidence type="ECO:0000256" key="7">
    <source>
        <dbReference type="SAM" id="Phobius"/>
    </source>
</evidence>
<feature type="transmembrane region" description="Helical" evidence="7">
    <location>
        <begin position="107"/>
        <end position="128"/>
    </location>
</feature>
<feature type="transmembrane region" description="Helical" evidence="7">
    <location>
        <begin position="12"/>
        <end position="36"/>
    </location>
</feature>
<evidence type="ECO:0000313" key="9">
    <source>
        <dbReference type="EMBL" id="MBS9339115.1"/>
    </source>
</evidence>
<dbReference type="InterPro" id="IPR036259">
    <property type="entry name" value="MFS_trans_sf"/>
</dbReference>
<dbReference type="Pfam" id="PF07690">
    <property type="entry name" value="MFS_1"/>
    <property type="match status" value="1"/>
</dbReference>
<feature type="transmembrane region" description="Helical" evidence="7">
    <location>
        <begin position="362"/>
        <end position="383"/>
    </location>
</feature>
<accession>A0ABS5R0Z9</accession>
<feature type="transmembrane region" description="Helical" evidence="7">
    <location>
        <begin position="330"/>
        <end position="350"/>
    </location>
</feature>
<feature type="transmembrane region" description="Helical" evidence="7">
    <location>
        <begin position="306"/>
        <end position="324"/>
    </location>
</feature>
<evidence type="ECO:0000256" key="2">
    <source>
        <dbReference type="ARBA" id="ARBA00022448"/>
    </source>
</evidence>
<keyword evidence="2" id="KW-0813">Transport</keyword>
<keyword evidence="10" id="KW-1185">Reference proteome</keyword>
<protein>
    <submittedName>
        <fullName evidence="9">Multidrug efflux MFS transporter</fullName>
    </submittedName>
</protein>
<feature type="transmembrane region" description="Helical" evidence="7">
    <location>
        <begin position="403"/>
        <end position="423"/>
    </location>
</feature>
<evidence type="ECO:0000256" key="5">
    <source>
        <dbReference type="ARBA" id="ARBA00022989"/>
    </source>
</evidence>
<reference evidence="9 10" key="1">
    <citation type="submission" date="2020-02" db="EMBL/GenBank/DDBJ databases">
        <title>Fructobacillus sp. isolated from paper mulberry of Taiwan.</title>
        <authorList>
            <person name="Lin S.-T."/>
        </authorList>
    </citation>
    <scope>NUCLEOTIDE SEQUENCE [LARGE SCALE GENOMIC DNA]</scope>
    <source>
        <strain evidence="9 10">M2-14</strain>
    </source>
</reference>
<dbReference type="Gene3D" id="1.20.1720.10">
    <property type="entry name" value="Multidrug resistance protein D"/>
    <property type="match status" value="1"/>
</dbReference>
<evidence type="ECO:0000256" key="4">
    <source>
        <dbReference type="ARBA" id="ARBA00022692"/>
    </source>
</evidence>
<organism evidence="9 10">
    <name type="scientific">Fructobacillus broussonetiae</name>
    <dbReference type="NCBI Taxonomy" id="2713173"/>
    <lineage>
        <taxon>Bacteria</taxon>
        <taxon>Bacillati</taxon>
        <taxon>Bacillota</taxon>
        <taxon>Bacilli</taxon>
        <taxon>Lactobacillales</taxon>
        <taxon>Lactobacillaceae</taxon>
        <taxon>Fructobacillus</taxon>
    </lineage>
</organism>
<evidence type="ECO:0000256" key="3">
    <source>
        <dbReference type="ARBA" id="ARBA00022475"/>
    </source>
</evidence>
<dbReference type="InterPro" id="IPR011701">
    <property type="entry name" value="MFS"/>
</dbReference>
<dbReference type="InterPro" id="IPR004638">
    <property type="entry name" value="EmrB-like"/>
</dbReference>
<dbReference type="PANTHER" id="PTHR42718:SF46">
    <property type="entry name" value="BLR6921 PROTEIN"/>
    <property type="match status" value="1"/>
</dbReference>
<dbReference type="Proteomes" id="UP001519504">
    <property type="component" value="Unassembled WGS sequence"/>
</dbReference>
<feature type="transmembrane region" description="Helical" evidence="7">
    <location>
        <begin position="169"/>
        <end position="190"/>
    </location>
</feature>
<dbReference type="PANTHER" id="PTHR42718">
    <property type="entry name" value="MAJOR FACILITATOR SUPERFAMILY MULTIDRUG TRANSPORTER MFSC"/>
    <property type="match status" value="1"/>
</dbReference>
<comment type="subcellular location">
    <subcellularLocation>
        <location evidence="1">Cell membrane</location>
        <topology evidence="1">Multi-pass membrane protein</topology>
    </subcellularLocation>
</comment>
<feature type="transmembrane region" description="Helical" evidence="7">
    <location>
        <begin position="443"/>
        <end position="462"/>
    </location>
</feature>
<dbReference type="PROSITE" id="PS50850">
    <property type="entry name" value="MFS"/>
    <property type="match status" value="1"/>
</dbReference>
<sequence length="472" mass="50611">MTETKEEFSLLKIIPSVLTVSLGMLLVMMDTTIMNIALPTLQNQFGVTLDSAQWTITAYTFAIAAVTPLSGWLSDRLTAKVAFGSAISLFVLTSVLCSMANSIEWLITFRVLQGIAGGLVGPIGMALVWKIVPNERRGALMGLLGLPMVVAPIAGPLLCGYLLDVSSWHAIFLINLPFGALAFLMVLKFIPKGQVIADKKLDWKGMLLAPSGFLAVLDGIYRLKSHALTDFGTSGLLIAGLILIVLFYFNEKKEDDPLMAVQAFSSAKFTRGITATWLNQLVYFGGGLLLTLFLQTAKGFSALHAGEMLAPQALASFAGMIIGGKLFDKWGVRAAALPGVFMMFTAMALLSQVSLDTSIEQLVLMIIVLGFGQGMTMMQVNTYNLSVAPKSAVSRVTPMVNSAMQLVNSMAVVLLTNVLSLNISDKMKGMKAGANMKAILVSAYGQTFLVTCGLLIVSWLLIATLGKVKTEQ</sequence>
<evidence type="ECO:0000256" key="6">
    <source>
        <dbReference type="ARBA" id="ARBA00023136"/>
    </source>
</evidence>
<feature type="transmembrane region" description="Helical" evidence="7">
    <location>
        <begin position="231"/>
        <end position="249"/>
    </location>
</feature>